<evidence type="ECO:0000256" key="2">
    <source>
        <dbReference type="ARBA" id="ARBA00004760"/>
    </source>
</evidence>
<comment type="caution">
    <text evidence="10">The sequence shown here is derived from an EMBL/GenBank/DDBJ whole genome shotgun (WGS) entry which is preliminary data.</text>
</comment>
<keyword evidence="5 8" id="KW-1133">Transmembrane helix</keyword>
<evidence type="ECO:0000256" key="8">
    <source>
        <dbReference type="SAM" id="Phobius"/>
    </source>
</evidence>
<evidence type="ECO:0000256" key="7">
    <source>
        <dbReference type="PROSITE-ProRule" id="PRU00205"/>
    </source>
</evidence>
<sequence>MITVVNMSALKPTFYQSFWDQRQWSQHRTWDDIPTSPYDLCLAFLLSPLLFILRILYEAIVGGYITKKMHNECYSRVIYLQLSGEFIDNDYLPHLLSCFYRLTSYIALTVYGFTVLFDKPWATDVKYAFIDYPFHPLDTTLSWYFTVQCAFYMSSMYMMVFDIQCIDTYRISMMNLTTLIGIILSYSINILRCGTLMLFLHDLNNSLMEMSWILKFWGKHQNACKAMLIVFFVSWVATRLICFPLFVGYTILSMIPALSQTQYQLWNPFQQPYAPRLILAMLAGLMFVHVYWTFYIFKVVFKAYNKSAESDARWLFVASDFDESEESSKTK</sequence>
<dbReference type="Proteomes" id="UP000614601">
    <property type="component" value="Unassembled WGS sequence"/>
</dbReference>
<dbReference type="EMBL" id="CAJFCW020000004">
    <property type="protein sequence ID" value="CAG9110053.1"/>
    <property type="molecule type" value="Genomic_DNA"/>
</dbReference>
<evidence type="ECO:0000256" key="5">
    <source>
        <dbReference type="ARBA" id="ARBA00022989"/>
    </source>
</evidence>
<dbReference type="UniPathway" id="UPA00222"/>
<dbReference type="PANTHER" id="PTHR12560">
    <property type="entry name" value="LONGEVITY ASSURANCE FACTOR 1 LAG1"/>
    <property type="match status" value="1"/>
</dbReference>
<feature type="transmembrane region" description="Helical" evidence="8">
    <location>
        <begin position="273"/>
        <end position="297"/>
    </location>
</feature>
<evidence type="ECO:0000259" key="9">
    <source>
        <dbReference type="PROSITE" id="PS50922"/>
    </source>
</evidence>
<comment type="pathway">
    <text evidence="3">Sphingolipid metabolism.</text>
</comment>
<feature type="transmembrane region" description="Helical" evidence="8">
    <location>
        <begin position="173"/>
        <end position="200"/>
    </location>
</feature>
<dbReference type="AlphaFoldDB" id="A0A811KTY7"/>
<comment type="pathway">
    <text evidence="2">Lipid metabolism; sphingolipid metabolism.</text>
</comment>
<evidence type="ECO:0000313" key="10">
    <source>
        <dbReference type="EMBL" id="CAD5218331.1"/>
    </source>
</evidence>
<dbReference type="InterPro" id="IPR016439">
    <property type="entry name" value="Lag1/Lac1-like"/>
</dbReference>
<gene>
    <name evidence="10" type="ORF">BOKJ2_LOCUS7541</name>
</gene>
<evidence type="ECO:0000256" key="3">
    <source>
        <dbReference type="ARBA" id="ARBA00004991"/>
    </source>
</evidence>
<dbReference type="SMART" id="SM00724">
    <property type="entry name" value="TLC"/>
    <property type="match status" value="1"/>
</dbReference>
<organism evidence="10 11">
    <name type="scientific">Bursaphelenchus okinawaensis</name>
    <dbReference type="NCBI Taxonomy" id="465554"/>
    <lineage>
        <taxon>Eukaryota</taxon>
        <taxon>Metazoa</taxon>
        <taxon>Ecdysozoa</taxon>
        <taxon>Nematoda</taxon>
        <taxon>Chromadorea</taxon>
        <taxon>Rhabditida</taxon>
        <taxon>Tylenchina</taxon>
        <taxon>Tylenchomorpha</taxon>
        <taxon>Aphelenchoidea</taxon>
        <taxon>Aphelenchoididae</taxon>
        <taxon>Bursaphelenchus</taxon>
    </lineage>
</organism>
<accession>A0A811KTY7</accession>
<dbReference type="Proteomes" id="UP000783686">
    <property type="component" value="Unassembled WGS sequence"/>
</dbReference>
<dbReference type="PROSITE" id="PS50922">
    <property type="entry name" value="TLC"/>
    <property type="match status" value="1"/>
</dbReference>
<protein>
    <recommendedName>
        <fullName evidence="9">TLC domain-containing protein</fullName>
    </recommendedName>
</protein>
<reference evidence="10" key="1">
    <citation type="submission" date="2020-09" db="EMBL/GenBank/DDBJ databases">
        <authorList>
            <person name="Kikuchi T."/>
        </authorList>
    </citation>
    <scope>NUCLEOTIDE SEQUENCE</scope>
    <source>
        <strain evidence="10">SH1</strain>
    </source>
</reference>
<dbReference type="OrthoDB" id="537032at2759"/>
<keyword evidence="6 7" id="KW-0472">Membrane</keyword>
<proteinExistence type="predicted"/>
<keyword evidence="11" id="KW-1185">Reference proteome</keyword>
<dbReference type="GO" id="GO:0050291">
    <property type="term" value="F:sphingosine N-acyltransferase activity"/>
    <property type="evidence" value="ECO:0007669"/>
    <property type="project" value="InterPro"/>
</dbReference>
<dbReference type="PANTHER" id="PTHR12560:SF0">
    <property type="entry name" value="LD18904P"/>
    <property type="match status" value="1"/>
</dbReference>
<dbReference type="Pfam" id="PF03798">
    <property type="entry name" value="TRAM_LAG1_CLN8"/>
    <property type="match status" value="1"/>
</dbReference>
<evidence type="ECO:0000313" key="11">
    <source>
        <dbReference type="Proteomes" id="UP000614601"/>
    </source>
</evidence>
<dbReference type="EMBL" id="CAJFDH010000004">
    <property type="protein sequence ID" value="CAD5218331.1"/>
    <property type="molecule type" value="Genomic_DNA"/>
</dbReference>
<feature type="transmembrane region" description="Helical" evidence="8">
    <location>
        <begin position="226"/>
        <end position="252"/>
    </location>
</feature>
<dbReference type="GO" id="GO:0046513">
    <property type="term" value="P:ceramide biosynthetic process"/>
    <property type="evidence" value="ECO:0007669"/>
    <property type="project" value="InterPro"/>
</dbReference>
<dbReference type="GO" id="GO:0016020">
    <property type="term" value="C:membrane"/>
    <property type="evidence" value="ECO:0007669"/>
    <property type="project" value="UniProtKB-SubCell"/>
</dbReference>
<feature type="transmembrane region" description="Helical" evidence="8">
    <location>
        <begin position="98"/>
        <end position="117"/>
    </location>
</feature>
<keyword evidence="4 7" id="KW-0812">Transmembrane</keyword>
<name>A0A811KTY7_9BILA</name>
<feature type="transmembrane region" description="Helical" evidence="8">
    <location>
        <begin position="42"/>
        <end position="66"/>
    </location>
</feature>
<evidence type="ECO:0000256" key="1">
    <source>
        <dbReference type="ARBA" id="ARBA00004141"/>
    </source>
</evidence>
<evidence type="ECO:0000256" key="6">
    <source>
        <dbReference type="ARBA" id="ARBA00023136"/>
    </source>
</evidence>
<feature type="transmembrane region" description="Helical" evidence="8">
    <location>
        <begin position="141"/>
        <end position="161"/>
    </location>
</feature>
<feature type="domain" description="TLC" evidence="9">
    <location>
        <begin position="93"/>
        <end position="305"/>
    </location>
</feature>
<evidence type="ECO:0000256" key="4">
    <source>
        <dbReference type="ARBA" id="ARBA00022692"/>
    </source>
</evidence>
<dbReference type="InterPro" id="IPR006634">
    <property type="entry name" value="TLC-dom"/>
</dbReference>
<comment type="subcellular location">
    <subcellularLocation>
        <location evidence="1">Membrane</location>
        <topology evidence="1">Multi-pass membrane protein</topology>
    </subcellularLocation>
</comment>